<evidence type="ECO:0000256" key="3">
    <source>
        <dbReference type="ARBA" id="ARBA00023015"/>
    </source>
</evidence>
<dbReference type="PANTHER" id="PTHR46577">
    <property type="entry name" value="HTH-TYPE TRANSCRIPTIONAL REGULATORY PROTEIN GABR"/>
    <property type="match status" value="1"/>
</dbReference>
<dbReference type="AlphaFoldDB" id="A0A173THJ4"/>
<dbReference type="PANTHER" id="PTHR46577:SF1">
    <property type="entry name" value="HTH-TYPE TRANSCRIPTIONAL REGULATORY PROTEIN GABR"/>
    <property type="match status" value="1"/>
</dbReference>
<dbReference type="GO" id="GO:0003677">
    <property type="term" value="F:DNA binding"/>
    <property type="evidence" value="ECO:0007669"/>
    <property type="project" value="UniProtKB-KW"/>
</dbReference>
<dbReference type="Gene3D" id="3.40.640.10">
    <property type="entry name" value="Type I PLP-dependent aspartate aminotransferase-like (Major domain)"/>
    <property type="match status" value="1"/>
</dbReference>
<evidence type="ECO:0000313" key="8">
    <source>
        <dbReference type="Proteomes" id="UP000095453"/>
    </source>
</evidence>
<protein>
    <submittedName>
        <fullName evidence="7">HTH-type transcriptional regulatory protein gabR</fullName>
    </submittedName>
</protein>
<dbReference type="PROSITE" id="PS50949">
    <property type="entry name" value="HTH_GNTR"/>
    <property type="match status" value="1"/>
</dbReference>
<feature type="domain" description="HTH gntR-type" evidence="6">
    <location>
        <begin position="14"/>
        <end position="82"/>
    </location>
</feature>
<dbReference type="Pfam" id="PF00155">
    <property type="entry name" value="Aminotran_1_2"/>
    <property type="match status" value="1"/>
</dbReference>
<keyword evidence="5" id="KW-0804">Transcription</keyword>
<dbReference type="PRINTS" id="PR00035">
    <property type="entry name" value="HTHGNTR"/>
</dbReference>
<keyword evidence="4" id="KW-0238">DNA-binding</keyword>
<evidence type="ECO:0000256" key="4">
    <source>
        <dbReference type="ARBA" id="ARBA00023125"/>
    </source>
</evidence>
<dbReference type="GO" id="GO:0003700">
    <property type="term" value="F:DNA-binding transcription factor activity"/>
    <property type="evidence" value="ECO:0007669"/>
    <property type="project" value="InterPro"/>
</dbReference>
<evidence type="ECO:0000256" key="5">
    <source>
        <dbReference type="ARBA" id="ARBA00023163"/>
    </source>
</evidence>
<dbReference type="RefSeq" id="WP_055168890.1">
    <property type="nucleotide sequence ID" value="NZ_CYXX01000009.1"/>
</dbReference>
<dbReference type="SMART" id="SM00345">
    <property type="entry name" value="HTH_GNTR"/>
    <property type="match status" value="1"/>
</dbReference>
<sequence>MNEIMIDLQGGAKAPLYEKIYEYIKNEIVDGKISKGEKLPSTRLLAKNLSVSRSTVELAYDQLLAEGYIEAEPYRGYFVCDVEALYQLEQRNHMQEKLQAGQDWQPGWKTEIKHGAGSSKQKEIDFSPYTIDTQNFPYNVWRKLHKNVLLDDREEILLSGDGQGDHELRMAIADYLHQARGVNCVAEQIIIGAGNEYLELLLAQVLGEKKTVLMDDPTYLQAYRTFSNMGYLVKNIPAEQGSMPIEAVRRENADILYVMPSHQFPLGTVMPLKQRLELLKWASEKEGRYLIEDDHDSEYRYKGKPIPSLQSIDHEEKVIYLGTFSKSIAPSLRISYMVLPLHLLKKYQESCSFYSTTVSKIQQEVLREFIRGGYFGRHLNKMRGIYKNKHDFLVGELKKKNWVENIAGDNAGLHVLVQVNTTLTEEEICKKAAECGIRLMGIREHYIHTPPEGRPVLLLGYGKPDEQEIQKGLEVLESIITGRNSNNCKKP</sequence>
<organism evidence="7 8">
    <name type="scientific">Roseburia inulinivorans</name>
    <dbReference type="NCBI Taxonomy" id="360807"/>
    <lineage>
        <taxon>Bacteria</taxon>
        <taxon>Bacillati</taxon>
        <taxon>Bacillota</taxon>
        <taxon>Clostridia</taxon>
        <taxon>Lachnospirales</taxon>
        <taxon>Lachnospiraceae</taxon>
        <taxon>Roseburia</taxon>
    </lineage>
</organism>
<dbReference type="InterPro" id="IPR015421">
    <property type="entry name" value="PyrdxlP-dep_Trfase_major"/>
</dbReference>
<dbReference type="Proteomes" id="UP000095453">
    <property type="component" value="Unassembled WGS sequence"/>
</dbReference>
<dbReference type="CDD" id="cd00609">
    <property type="entry name" value="AAT_like"/>
    <property type="match status" value="1"/>
</dbReference>
<dbReference type="SUPFAM" id="SSF46785">
    <property type="entry name" value="Winged helix' DNA-binding domain"/>
    <property type="match status" value="1"/>
</dbReference>
<comment type="similarity">
    <text evidence="1">In the C-terminal section; belongs to the class-I pyridoxal-phosphate-dependent aminotransferase family.</text>
</comment>
<gene>
    <name evidence="7" type="primary">gabR_1</name>
    <name evidence="7" type="ORF">ERS852444_01513</name>
</gene>
<evidence type="ECO:0000256" key="2">
    <source>
        <dbReference type="ARBA" id="ARBA00022898"/>
    </source>
</evidence>
<dbReference type="Gene3D" id="1.10.10.10">
    <property type="entry name" value="Winged helix-like DNA-binding domain superfamily/Winged helix DNA-binding domain"/>
    <property type="match status" value="1"/>
</dbReference>
<dbReference type="GO" id="GO:0030170">
    <property type="term" value="F:pyridoxal phosphate binding"/>
    <property type="evidence" value="ECO:0007669"/>
    <property type="project" value="InterPro"/>
</dbReference>
<dbReference type="CDD" id="cd07377">
    <property type="entry name" value="WHTH_GntR"/>
    <property type="match status" value="1"/>
</dbReference>
<proteinExistence type="inferred from homology"/>
<evidence type="ECO:0000256" key="1">
    <source>
        <dbReference type="ARBA" id="ARBA00005384"/>
    </source>
</evidence>
<name>A0A173THJ4_9FIRM</name>
<dbReference type="InterPro" id="IPR004839">
    <property type="entry name" value="Aminotransferase_I/II_large"/>
</dbReference>
<evidence type="ECO:0000259" key="6">
    <source>
        <dbReference type="PROSITE" id="PS50949"/>
    </source>
</evidence>
<keyword evidence="3" id="KW-0805">Transcription regulation</keyword>
<dbReference type="EMBL" id="CYXX01000009">
    <property type="protein sequence ID" value="CUN01656.1"/>
    <property type="molecule type" value="Genomic_DNA"/>
</dbReference>
<dbReference type="InterPro" id="IPR036390">
    <property type="entry name" value="WH_DNA-bd_sf"/>
</dbReference>
<dbReference type="Pfam" id="PF00392">
    <property type="entry name" value="GntR"/>
    <property type="match status" value="1"/>
</dbReference>
<dbReference type="InterPro" id="IPR000524">
    <property type="entry name" value="Tscrpt_reg_HTH_GntR"/>
</dbReference>
<dbReference type="InterPro" id="IPR015424">
    <property type="entry name" value="PyrdxlP-dep_Trfase"/>
</dbReference>
<dbReference type="InterPro" id="IPR036388">
    <property type="entry name" value="WH-like_DNA-bd_sf"/>
</dbReference>
<evidence type="ECO:0000313" key="7">
    <source>
        <dbReference type="EMBL" id="CUN01656.1"/>
    </source>
</evidence>
<accession>A0A173THJ4</accession>
<dbReference type="SUPFAM" id="SSF53383">
    <property type="entry name" value="PLP-dependent transferases"/>
    <property type="match status" value="1"/>
</dbReference>
<keyword evidence="2" id="KW-0663">Pyridoxal phosphate</keyword>
<dbReference type="InterPro" id="IPR051446">
    <property type="entry name" value="HTH_trans_reg/aminotransferase"/>
</dbReference>
<reference evidence="7 8" key="1">
    <citation type="submission" date="2015-09" db="EMBL/GenBank/DDBJ databases">
        <authorList>
            <consortium name="Pathogen Informatics"/>
        </authorList>
    </citation>
    <scope>NUCLEOTIDE SEQUENCE [LARGE SCALE GENOMIC DNA]</scope>
    <source>
        <strain evidence="7 8">2789STDY5608887</strain>
    </source>
</reference>